<dbReference type="AlphaFoldDB" id="A0A1T4KTF0"/>
<evidence type="ECO:0000313" key="2">
    <source>
        <dbReference type="Proteomes" id="UP000189941"/>
    </source>
</evidence>
<reference evidence="2" key="1">
    <citation type="submission" date="2017-02" db="EMBL/GenBank/DDBJ databases">
        <authorList>
            <person name="Varghese N."/>
            <person name="Submissions S."/>
        </authorList>
    </citation>
    <scope>NUCLEOTIDE SEQUENCE [LARGE SCALE GENOMIC DNA]</scope>
    <source>
        <strain evidence="2">DSM 15739</strain>
    </source>
</reference>
<keyword evidence="2" id="KW-1185">Reference proteome</keyword>
<dbReference type="PANTHER" id="PTHR47478">
    <property type="match status" value="1"/>
</dbReference>
<organism evidence="1 2">
    <name type="scientific">Globicatella sulfidifaciens DSM 15739</name>
    <dbReference type="NCBI Taxonomy" id="1121925"/>
    <lineage>
        <taxon>Bacteria</taxon>
        <taxon>Bacillati</taxon>
        <taxon>Bacillota</taxon>
        <taxon>Bacilli</taxon>
        <taxon>Lactobacillales</taxon>
        <taxon>Aerococcaceae</taxon>
        <taxon>Globicatella</taxon>
    </lineage>
</organism>
<dbReference type="EMBL" id="FUWO01000005">
    <property type="protein sequence ID" value="SJZ45715.1"/>
    <property type="molecule type" value="Genomic_DNA"/>
</dbReference>
<dbReference type="InterPro" id="IPR052550">
    <property type="entry name" value="Pyrimidine_5'-ntase_YjjG"/>
</dbReference>
<proteinExistence type="predicted"/>
<dbReference type="Gene3D" id="1.10.150.240">
    <property type="entry name" value="Putative phosphatase, domain 2"/>
    <property type="match status" value="1"/>
</dbReference>
<dbReference type="InterPro" id="IPR011951">
    <property type="entry name" value="HAD-SF_hydro_IA_YjjG/PynA"/>
</dbReference>
<evidence type="ECO:0000313" key="1">
    <source>
        <dbReference type="EMBL" id="SJZ45715.1"/>
    </source>
</evidence>
<dbReference type="InterPro" id="IPR006439">
    <property type="entry name" value="HAD-SF_hydro_IA"/>
</dbReference>
<dbReference type="PANTHER" id="PTHR47478:SF1">
    <property type="entry name" value="PYRIMIDINE 5'-NUCLEOTIDASE YJJG"/>
    <property type="match status" value="1"/>
</dbReference>
<sequence length="228" mass="26913">MTYQYIFIDLDDTIFDFQKSEQKAFKKLTEHIGFPYTEDLFKNFKQYNQQLWHQIELGTLTKSELLATRFPHFFEQFGYSAVPDNMDDYFRDQLAEAGDLIDGAENFLNTLRQHQKTLLAASNGVYPTQIKRLNQTGIIDYFDYIFISEKLGFSKPDARFFEESFKQINDFDFEQAIMIGDSLTSDMRGAHNIQMHSIWYNPHQKQQPDDLTITYQAQTFKEILDILI</sequence>
<dbReference type="GO" id="GO:0008253">
    <property type="term" value="F:5'-nucleotidase activity"/>
    <property type="evidence" value="ECO:0007669"/>
    <property type="project" value="InterPro"/>
</dbReference>
<dbReference type="SFLD" id="SFLDS00003">
    <property type="entry name" value="Haloacid_Dehalogenase"/>
    <property type="match status" value="1"/>
</dbReference>
<gene>
    <name evidence="1" type="ORF">SAMN02746011_00851</name>
</gene>
<dbReference type="SUPFAM" id="SSF56784">
    <property type="entry name" value="HAD-like"/>
    <property type="match status" value="1"/>
</dbReference>
<dbReference type="STRING" id="1121925.SAMN02746011_00851"/>
<name>A0A1T4KTF0_9LACT</name>
<dbReference type="NCBIfam" id="TIGR02254">
    <property type="entry name" value="YjjG_YfnB"/>
    <property type="match status" value="1"/>
</dbReference>
<dbReference type="InterPro" id="IPR023198">
    <property type="entry name" value="PGP-like_dom2"/>
</dbReference>
<dbReference type="InterPro" id="IPR036412">
    <property type="entry name" value="HAD-like_sf"/>
</dbReference>
<dbReference type="Proteomes" id="UP000189941">
    <property type="component" value="Unassembled WGS sequence"/>
</dbReference>
<accession>A0A1T4KTF0</accession>
<dbReference type="InterPro" id="IPR023214">
    <property type="entry name" value="HAD_sf"/>
</dbReference>
<protein>
    <submittedName>
        <fullName evidence="1">2-haloacid dehalogenase</fullName>
    </submittedName>
</protein>
<dbReference type="Gene3D" id="3.40.50.1000">
    <property type="entry name" value="HAD superfamily/HAD-like"/>
    <property type="match status" value="1"/>
</dbReference>
<dbReference type="NCBIfam" id="TIGR01549">
    <property type="entry name" value="HAD-SF-IA-v1"/>
    <property type="match status" value="1"/>
</dbReference>
<dbReference type="SFLD" id="SFLDG01129">
    <property type="entry name" value="C1.5:_HAD__Beta-PGM__Phosphata"/>
    <property type="match status" value="1"/>
</dbReference>
<dbReference type="Pfam" id="PF00702">
    <property type="entry name" value="Hydrolase"/>
    <property type="match status" value="1"/>
</dbReference>
<dbReference type="OrthoDB" id="9802350at2"/>
<dbReference type="RefSeq" id="WP_159443858.1">
    <property type="nucleotide sequence ID" value="NZ_FUWO01000005.1"/>
</dbReference>